<dbReference type="EMBL" id="CP017075">
    <property type="protein sequence ID" value="AOR77222.1"/>
    <property type="molecule type" value="Genomic_DNA"/>
</dbReference>
<keyword evidence="3" id="KW-1185">Reference proteome</keyword>
<feature type="region of interest" description="Disordered" evidence="1">
    <location>
        <begin position="1"/>
        <end position="70"/>
    </location>
</feature>
<protein>
    <submittedName>
        <fullName evidence="2">Uncharacterized protein</fullName>
    </submittedName>
</protein>
<organism evidence="2 3">
    <name type="scientific">Novosphingobium resinovorum</name>
    <dbReference type="NCBI Taxonomy" id="158500"/>
    <lineage>
        <taxon>Bacteria</taxon>
        <taxon>Pseudomonadati</taxon>
        <taxon>Pseudomonadota</taxon>
        <taxon>Alphaproteobacteria</taxon>
        <taxon>Sphingomonadales</taxon>
        <taxon>Sphingomonadaceae</taxon>
        <taxon>Novosphingobium</taxon>
    </lineage>
</organism>
<evidence type="ECO:0000313" key="2">
    <source>
        <dbReference type="EMBL" id="AOR77222.1"/>
    </source>
</evidence>
<gene>
    <name evidence="2" type="ORF">BES08_11015</name>
</gene>
<dbReference type="KEGG" id="nre:BES08_11015"/>
<feature type="compositionally biased region" description="Polar residues" evidence="1">
    <location>
        <begin position="1"/>
        <end position="14"/>
    </location>
</feature>
<dbReference type="AlphaFoldDB" id="A0A1D8A551"/>
<evidence type="ECO:0000313" key="3">
    <source>
        <dbReference type="Proteomes" id="UP000094626"/>
    </source>
</evidence>
<reference evidence="3" key="1">
    <citation type="journal article" date="2017" name="J. Biotechnol.">
        <title>Complete genome sequence of Novosphingobium resinovorum SA1, a versatile xenobiotic-degrading bacterium capable of utilizing sulfanilic acid.</title>
        <authorList>
            <person name="Hegedus B."/>
            <person name="Kos P.B."/>
            <person name="Balint B."/>
            <person name="Maroti G."/>
            <person name="Gan H.M."/>
            <person name="Perei K."/>
            <person name="Rakhely G."/>
        </authorList>
    </citation>
    <scope>NUCLEOTIDE SEQUENCE [LARGE SCALE GENOMIC DNA]</scope>
    <source>
        <strain evidence="3">SA1</strain>
    </source>
</reference>
<dbReference type="RefSeq" id="WP_069708290.1">
    <property type="nucleotide sequence ID" value="NZ_CP017075.1"/>
</dbReference>
<dbReference type="Proteomes" id="UP000094626">
    <property type="component" value="Chromosome"/>
</dbReference>
<proteinExistence type="predicted"/>
<feature type="compositionally biased region" description="Basic and acidic residues" evidence="1">
    <location>
        <begin position="36"/>
        <end position="48"/>
    </location>
</feature>
<evidence type="ECO:0000256" key="1">
    <source>
        <dbReference type="SAM" id="MobiDB-lite"/>
    </source>
</evidence>
<sequence length="107" mass="11537">MTQYRAITRGQSSDGRWRQAGEVFNDDGPKGAWMQELDKDGKPVPDKKKSGKAGKSPAAPAPSEPVDAYSKLKPEELKAEAVKRKIAADGLDDEAIIKALREADAEG</sequence>
<name>A0A1D8A551_9SPHN</name>
<accession>A0A1D8A551</accession>